<evidence type="ECO:0000313" key="2">
    <source>
        <dbReference type="Proteomes" id="UP000057158"/>
    </source>
</evidence>
<dbReference type="OrthoDB" id="5401090at2"/>
<keyword evidence="2" id="KW-1185">Reference proteome</keyword>
<dbReference type="PATRIC" id="fig|1603606.3.peg.748"/>
<dbReference type="AlphaFoldDB" id="A0A0M5IVE2"/>
<dbReference type="KEGG" id="des:DSOUD_0686"/>
<dbReference type="InterPro" id="IPR011990">
    <property type="entry name" value="TPR-like_helical_dom_sf"/>
</dbReference>
<name>A0A0M5IVE2_9BACT</name>
<dbReference type="EMBL" id="CP010802">
    <property type="protein sequence ID" value="ALC15474.1"/>
    <property type="molecule type" value="Genomic_DNA"/>
</dbReference>
<proteinExistence type="predicted"/>
<dbReference type="Proteomes" id="UP000057158">
    <property type="component" value="Chromosome"/>
</dbReference>
<dbReference type="RefSeq" id="WP_053549678.1">
    <property type="nucleotide sequence ID" value="NZ_CP010802.1"/>
</dbReference>
<protein>
    <submittedName>
        <fullName evidence="1">Uncharacterized protein</fullName>
    </submittedName>
</protein>
<accession>A0A0M5IVE2</accession>
<dbReference type="Gene3D" id="1.25.40.10">
    <property type="entry name" value="Tetratricopeptide repeat domain"/>
    <property type="match status" value="1"/>
</dbReference>
<dbReference type="SUPFAM" id="SSF48452">
    <property type="entry name" value="TPR-like"/>
    <property type="match status" value="1"/>
</dbReference>
<gene>
    <name evidence="1" type="ORF">DSOUD_0686</name>
</gene>
<organism evidence="1 2">
    <name type="scientific">Desulfuromonas soudanensis</name>
    <dbReference type="NCBI Taxonomy" id="1603606"/>
    <lineage>
        <taxon>Bacteria</taxon>
        <taxon>Pseudomonadati</taxon>
        <taxon>Thermodesulfobacteriota</taxon>
        <taxon>Desulfuromonadia</taxon>
        <taxon>Desulfuromonadales</taxon>
        <taxon>Desulfuromonadaceae</taxon>
        <taxon>Desulfuromonas</taxon>
    </lineage>
</organism>
<reference evidence="1 2" key="1">
    <citation type="submission" date="2015-07" db="EMBL/GenBank/DDBJ databases">
        <title>Isolation and Genomic Characterization of a Novel Halophilic Metal-Reducing Deltaproteobacterium from the Deep Subsurface.</title>
        <authorList>
            <person name="Badalamenti J.P."/>
            <person name="Summers Z.M."/>
            <person name="Gralnick J.A."/>
            <person name="Bond D.R."/>
        </authorList>
    </citation>
    <scope>NUCLEOTIDE SEQUENCE [LARGE SCALE GENOMIC DNA]</scope>
    <source>
        <strain evidence="1 2">WTL</strain>
    </source>
</reference>
<dbReference type="PROSITE" id="PS51257">
    <property type="entry name" value="PROKAR_LIPOPROTEIN"/>
    <property type="match status" value="1"/>
</dbReference>
<sequence>MIRILVVLLFGLFVFACTQEKTPEPVPQNSVKTAQVQTLNLLSDPIELQRFEWTPQVLIAWRSFADSKPTLLLLSNDPLLQPVPEALRAEVAEKLKEADLDLLAECGSMRRADPLLLRDMTLDAALRAGYFARVVWAIPQLEGGAQVDAKALGLQLSDAGLATPDEAASLHQVGPLVEGRLRDTPFTVGSLSALQTLNGPVVVHIDPSYYEKLYRNEIRTPLLPLVKTSLEQLKALQFKSLGLSYADANLDMRFALDGRYLGDFLAMMIADPQKLGEELPEIWKGQAEILYLKNFMQKEKIAQITKQMVTTEPNSAWVRFTLFRAAQESDEGETALQALAEAVRLDPVYALEYENLAEQAYDKGRPDAALQMLQLATETFPDNPLIRLKIAQLSSELGDRKTALHLVAQLQRLPWSPVYYPEMPDYLKGFAAHLEGKKPAVSP</sequence>
<evidence type="ECO:0000313" key="1">
    <source>
        <dbReference type="EMBL" id="ALC15474.1"/>
    </source>
</evidence>